<dbReference type="PANTHER" id="PTHR22896">
    <property type="entry name" value="CDK5 AND ABL1 ENZYME SUBSTRATE 1"/>
    <property type="match status" value="1"/>
</dbReference>
<evidence type="ECO:0000313" key="3">
    <source>
        <dbReference type="EMBL" id="KAF8572396.1"/>
    </source>
</evidence>
<dbReference type="InterPro" id="IPR012388">
    <property type="entry name" value="CABLES1/2"/>
</dbReference>
<comment type="caution">
    <text evidence="3">The sequence shown here is derived from an EMBL/GenBank/DDBJ whole genome shotgun (WGS) entry which is preliminary data.</text>
</comment>
<dbReference type="Pfam" id="PF00134">
    <property type="entry name" value="Cyclin_N"/>
    <property type="match status" value="1"/>
</dbReference>
<sequence length="631" mass="68599">MKRRKSRHKLAAIEFLSNISLDGCNHTKPSTTTCSECFSSPRKPRYGQPTNSYFEVGYPVLDQRLKSQHSPVAACVNGGFPSRRDVPGSLRSDEGNRTGIGPSLELVKEPVPNPTVTHISNRSLSTRTNVDGAHSSVNVVQRQAVVPTCGRVKNGANRDIDVNAVTCSGALKELSSKRLAICSSGFSRTVLAVFSVLAFQRTATIGVVAKAGQRTQRATPGRSSGDSDTSAPPHLGSSQGKQTTNNTITVRDTGFSLFGIDHTPPVLALPLPLSSLRPLGDEVISFSSFLHPRGLTWSSSANVVPALLVRMYGPTGRELDTLVCAEPVGSALERSSACHSNFVGRTHSFTLPFGYVCSIRTQSWSSSSQPSGPSPISYWSRPSTSVKVSGTPTGTSPVSMNGSIGIAGVGAPALSCSGGLSYPDPLLFYAPCLLDDPELLIATGKRVFRFPNYLTSVLSYVRPTEQKRNVNREFHERFPVIQLTLTKLRSIKSVLVQVVFNLSFDIWIAAHAHVLFEKLILKLFINKNNRRLCASAALLISAKLNDIKGSDLSSLLQELESNFRISHRDLLHAELDVCLGLEFCLIPTEAEIIPHYFRIYKCLDLTPPYPISYLNHVLHSSSLQSVRKESN</sequence>
<feature type="region of interest" description="Disordered" evidence="1">
    <location>
        <begin position="211"/>
        <end position="246"/>
    </location>
</feature>
<feature type="domain" description="Cyclin N-terminal" evidence="2">
    <location>
        <begin position="460"/>
        <end position="585"/>
    </location>
</feature>
<accession>A0A8T0DYH4</accession>
<proteinExistence type="predicted"/>
<reference evidence="3 4" key="1">
    <citation type="submission" date="2019-07" db="EMBL/GenBank/DDBJ databases">
        <title>Annotation for the trematode Paragonimus westermani.</title>
        <authorList>
            <person name="Choi Y.-J."/>
        </authorList>
    </citation>
    <scope>NUCLEOTIDE SEQUENCE [LARGE SCALE GENOMIC DNA]</scope>
    <source>
        <strain evidence="3">180907_Pwestermani</strain>
    </source>
</reference>
<dbReference type="Proteomes" id="UP000699462">
    <property type="component" value="Unassembled WGS sequence"/>
</dbReference>
<dbReference type="SUPFAM" id="SSF47954">
    <property type="entry name" value="Cyclin-like"/>
    <property type="match status" value="1"/>
</dbReference>
<dbReference type="InterPro" id="IPR036915">
    <property type="entry name" value="Cyclin-like_sf"/>
</dbReference>
<feature type="compositionally biased region" description="Polar residues" evidence="1">
    <location>
        <begin position="213"/>
        <end position="246"/>
    </location>
</feature>
<dbReference type="GO" id="GO:0051726">
    <property type="term" value="P:regulation of cell cycle"/>
    <property type="evidence" value="ECO:0007669"/>
    <property type="project" value="InterPro"/>
</dbReference>
<dbReference type="OrthoDB" id="5353095at2759"/>
<feature type="compositionally biased region" description="Basic and acidic residues" evidence="1">
    <location>
        <begin position="84"/>
        <end position="96"/>
    </location>
</feature>
<organism evidence="3 4">
    <name type="scientific">Paragonimus westermani</name>
    <dbReference type="NCBI Taxonomy" id="34504"/>
    <lineage>
        <taxon>Eukaryota</taxon>
        <taxon>Metazoa</taxon>
        <taxon>Spiralia</taxon>
        <taxon>Lophotrochozoa</taxon>
        <taxon>Platyhelminthes</taxon>
        <taxon>Trematoda</taxon>
        <taxon>Digenea</taxon>
        <taxon>Plagiorchiida</taxon>
        <taxon>Troglotremata</taxon>
        <taxon>Troglotrematidae</taxon>
        <taxon>Paragonimus</taxon>
    </lineage>
</organism>
<evidence type="ECO:0000259" key="2">
    <source>
        <dbReference type="Pfam" id="PF00134"/>
    </source>
</evidence>
<gene>
    <name evidence="3" type="ORF">P879_00327</name>
</gene>
<dbReference type="InterPro" id="IPR006671">
    <property type="entry name" value="Cyclin_N"/>
</dbReference>
<protein>
    <recommendedName>
        <fullName evidence="2">Cyclin N-terminal domain-containing protein</fullName>
    </recommendedName>
</protein>
<dbReference type="AlphaFoldDB" id="A0A8T0DYH4"/>
<keyword evidence="4" id="KW-1185">Reference proteome</keyword>
<dbReference type="CDD" id="cd20556">
    <property type="entry name" value="CYCLIN_CABLES"/>
    <property type="match status" value="1"/>
</dbReference>
<feature type="region of interest" description="Disordered" evidence="1">
    <location>
        <begin position="84"/>
        <end position="105"/>
    </location>
</feature>
<dbReference type="PANTHER" id="PTHR22896:SF0">
    <property type="entry name" value="CYCLIN N-TERMINAL DOMAIN-CONTAINING PROTEIN"/>
    <property type="match status" value="1"/>
</dbReference>
<evidence type="ECO:0000256" key="1">
    <source>
        <dbReference type="SAM" id="MobiDB-lite"/>
    </source>
</evidence>
<evidence type="ECO:0000313" key="4">
    <source>
        <dbReference type="Proteomes" id="UP000699462"/>
    </source>
</evidence>
<dbReference type="EMBL" id="JTDF01000050">
    <property type="protein sequence ID" value="KAF8572396.1"/>
    <property type="molecule type" value="Genomic_DNA"/>
</dbReference>
<name>A0A8T0DYH4_9TREM</name>